<keyword evidence="1" id="KW-0548">Nucleotidyltransferase</keyword>
<gene>
    <name evidence="1" type="ORF">llap_2680</name>
</gene>
<organism evidence="1 2">
    <name type="scientific">Limosa lapponica baueri</name>
    <dbReference type="NCBI Taxonomy" id="1758121"/>
    <lineage>
        <taxon>Eukaryota</taxon>
        <taxon>Metazoa</taxon>
        <taxon>Chordata</taxon>
        <taxon>Craniata</taxon>
        <taxon>Vertebrata</taxon>
        <taxon>Euteleostomi</taxon>
        <taxon>Archelosauria</taxon>
        <taxon>Archosauria</taxon>
        <taxon>Dinosauria</taxon>
        <taxon>Saurischia</taxon>
        <taxon>Theropoda</taxon>
        <taxon>Coelurosauria</taxon>
        <taxon>Aves</taxon>
        <taxon>Neognathae</taxon>
        <taxon>Neoaves</taxon>
        <taxon>Charadriiformes</taxon>
        <taxon>Scolopacidae</taxon>
        <taxon>Limosa</taxon>
    </lineage>
</organism>
<evidence type="ECO:0000313" key="1">
    <source>
        <dbReference type="EMBL" id="PKU47027.1"/>
    </source>
</evidence>
<evidence type="ECO:0000313" key="2">
    <source>
        <dbReference type="Proteomes" id="UP000233556"/>
    </source>
</evidence>
<dbReference type="OrthoDB" id="10056483at2759"/>
<sequence length="276" mass="30654">MQAARIKGIAAVSCAGINLGKGEIEKSLNCPTATTFFQNDDMGIMQKNEDYAFSELLKLVIEIKLYDTVVFHTWTQSIGFVWLPPEIRRANVNAFSKAKARNRSYKLDNTTSVSTDDPSLQGLVLGLVLFNIFVGHVDSGTECTLSKFANDTKLCVVIDRLEGRDAIQRDLDRLDRWVCVSLMKFKKAKCKVLHMGRGNPKHKYRLGGEWTEGSPEEDLGVLVDEKLTMSSICACSPESQPYPGLHQKKCGQQVKGGNSAPVLCSGARNMRRTWTC</sequence>
<protein>
    <submittedName>
        <fullName evidence="1">Rna-directed dna polymerase from mobile element jockey-like</fullName>
    </submittedName>
</protein>
<keyword evidence="2" id="KW-1185">Reference proteome</keyword>
<accession>A0A2I0ULU5</accession>
<reference evidence="2" key="2">
    <citation type="submission" date="2017-12" db="EMBL/GenBank/DDBJ databases">
        <title>Genome sequence of the Bar-tailed Godwit (Limosa lapponica baueri).</title>
        <authorList>
            <person name="Lima N.C.B."/>
            <person name="Parody-Merino A.M."/>
            <person name="Battley P.F."/>
            <person name="Fidler A.E."/>
            <person name="Prosdocimi F."/>
        </authorList>
    </citation>
    <scope>NUCLEOTIDE SEQUENCE [LARGE SCALE GENOMIC DNA]</scope>
</reference>
<reference evidence="2" key="1">
    <citation type="submission" date="2017-11" db="EMBL/GenBank/DDBJ databases">
        <authorList>
            <person name="Lima N.C."/>
            <person name="Parody-Merino A.M."/>
            <person name="Battley P.F."/>
            <person name="Fidler A.E."/>
            <person name="Prosdocimi F."/>
        </authorList>
    </citation>
    <scope>NUCLEOTIDE SEQUENCE [LARGE SCALE GENOMIC DNA]</scope>
</reference>
<proteinExistence type="predicted"/>
<dbReference type="EMBL" id="KZ505691">
    <property type="protein sequence ID" value="PKU47027.1"/>
    <property type="molecule type" value="Genomic_DNA"/>
</dbReference>
<keyword evidence="1" id="KW-0695">RNA-directed DNA polymerase</keyword>
<dbReference type="GO" id="GO:0003964">
    <property type="term" value="F:RNA-directed DNA polymerase activity"/>
    <property type="evidence" value="ECO:0007669"/>
    <property type="project" value="UniProtKB-KW"/>
</dbReference>
<dbReference type="PANTHER" id="PTHR33332">
    <property type="entry name" value="REVERSE TRANSCRIPTASE DOMAIN-CONTAINING PROTEIN"/>
    <property type="match status" value="1"/>
</dbReference>
<dbReference type="Proteomes" id="UP000233556">
    <property type="component" value="Unassembled WGS sequence"/>
</dbReference>
<name>A0A2I0ULU5_LIMLA</name>
<dbReference type="AlphaFoldDB" id="A0A2I0ULU5"/>
<keyword evidence="1" id="KW-0808">Transferase</keyword>